<dbReference type="VEuPathDB" id="GiardiaDB:QR46_1327"/>
<dbReference type="InterPro" id="IPR050660">
    <property type="entry name" value="NEK_Ser/Thr_kinase"/>
</dbReference>
<dbReference type="Proteomes" id="UP000070089">
    <property type="component" value="Unassembled WGS sequence"/>
</dbReference>
<gene>
    <name evidence="7" type="ORF">QR46_1327</name>
</gene>
<dbReference type="PANTHER" id="PTHR43671:SF13">
    <property type="entry name" value="SERINE_THREONINE-PROTEIN KINASE NEK2"/>
    <property type="match status" value="1"/>
</dbReference>
<comment type="caution">
    <text evidence="7">The sequence shown here is derived from an EMBL/GenBank/DDBJ whole genome shotgun (WGS) entry which is preliminary data.</text>
</comment>
<keyword evidence="2" id="KW-0808">Transferase</keyword>
<evidence type="ECO:0000313" key="7">
    <source>
        <dbReference type="EMBL" id="KWX14663.1"/>
    </source>
</evidence>
<reference evidence="7 8" key="1">
    <citation type="journal article" date="2015" name="Mol. Biochem. Parasitol.">
        <title>Identification of polymorphic genes for use in assemblage B genotyping assays through comparative genomics of multiple assemblage B Giardia duodenalis isolates.</title>
        <authorList>
            <person name="Wielinga C."/>
            <person name="Thompson R.C."/>
            <person name="Monis P."/>
            <person name="Ryan U."/>
        </authorList>
    </citation>
    <scope>NUCLEOTIDE SEQUENCE [LARGE SCALE GENOMIC DNA]</scope>
    <source>
        <strain evidence="7 8">BAH15c1</strain>
    </source>
</reference>
<proteinExistence type="predicted"/>
<dbReference type="GO" id="GO:0005524">
    <property type="term" value="F:ATP binding"/>
    <property type="evidence" value="ECO:0007669"/>
    <property type="project" value="UniProtKB-KW"/>
</dbReference>
<dbReference type="GO" id="GO:0004674">
    <property type="term" value="F:protein serine/threonine kinase activity"/>
    <property type="evidence" value="ECO:0007669"/>
    <property type="project" value="UniProtKB-KW"/>
</dbReference>
<evidence type="ECO:0000259" key="6">
    <source>
        <dbReference type="PROSITE" id="PS50011"/>
    </source>
</evidence>
<keyword evidence="4 7" id="KW-0418">Kinase</keyword>
<sequence length="334" mass="38469">MLQSTRLSSPHLPLLKMRFFEQEGVQVNAGKREDQGVIPRCAEVCNLSKGKTEFPKLSLVGMCEPSSRIYRDASVIGRGCLGRVYKAFRRDTGAVVAVRDVDLRRFDEAAVRHLFEQEKTGVRLLHPFIVQNYSVTKNKEEFSLHIEMEYCADGSLDDLRWERKMSHCYIPEYRIWEIIVQIAGALVYMHDPNKPGGIVLHKNLKLSNVLANGHAVKIGDVGLPEIDYTKRPDYHVFEAYRAPEATKFGIYDTASDIWAFGVMLLELCTFKQPNWKPSLLTVAPRYELWEEYSDDLYYLIEDCLKLKSSERLTAGDIYLHPQAQEALRRLKEYE</sequence>
<protein>
    <recommendedName>
        <fullName evidence="1">non-specific serine/threonine protein kinase</fullName>
        <ecNumber evidence="1">2.7.11.1</ecNumber>
    </recommendedName>
</protein>
<dbReference type="Gene3D" id="1.10.510.10">
    <property type="entry name" value="Transferase(Phosphotransferase) domain 1"/>
    <property type="match status" value="1"/>
</dbReference>
<dbReference type="SUPFAM" id="SSF56112">
    <property type="entry name" value="Protein kinase-like (PK-like)"/>
    <property type="match status" value="1"/>
</dbReference>
<dbReference type="Pfam" id="PF00069">
    <property type="entry name" value="Pkinase"/>
    <property type="match status" value="1"/>
</dbReference>
<dbReference type="EC" id="2.7.11.1" evidence="1"/>
<name>A0A132NX79_GIAIN</name>
<evidence type="ECO:0000256" key="1">
    <source>
        <dbReference type="ARBA" id="ARBA00012513"/>
    </source>
</evidence>
<dbReference type="OrthoDB" id="4062651at2759"/>
<feature type="domain" description="Protein kinase" evidence="6">
    <location>
        <begin position="70"/>
        <end position="323"/>
    </location>
</feature>
<keyword evidence="7" id="KW-0723">Serine/threonine-protein kinase</keyword>
<keyword evidence="5" id="KW-0067">ATP-binding</keyword>
<evidence type="ECO:0000256" key="3">
    <source>
        <dbReference type="ARBA" id="ARBA00022741"/>
    </source>
</evidence>
<accession>A0A132NX79</accession>
<keyword evidence="3" id="KW-0547">Nucleotide-binding</keyword>
<evidence type="ECO:0000256" key="4">
    <source>
        <dbReference type="ARBA" id="ARBA00022777"/>
    </source>
</evidence>
<evidence type="ECO:0000313" key="8">
    <source>
        <dbReference type="Proteomes" id="UP000070089"/>
    </source>
</evidence>
<organism evidence="7 8">
    <name type="scientific">Giardia duodenalis assemblage B</name>
    <dbReference type="NCBI Taxonomy" id="1394984"/>
    <lineage>
        <taxon>Eukaryota</taxon>
        <taxon>Metamonada</taxon>
        <taxon>Diplomonadida</taxon>
        <taxon>Hexamitidae</taxon>
        <taxon>Giardiinae</taxon>
        <taxon>Giardia</taxon>
    </lineage>
</organism>
<dbReference type="PROSITE" id="PS50011">
    <property type="entry name" value="PROTEIN_KINASE_DOM"/>
    <property type="match status" value="1"/>
</dbReference>
<evidence type="ECO:0000256" key="5">
    <source>
        <dbReference type="ARBA" id="ARBA00022840"/>
    </source>
</evidence>
<dbReference type="EMBL" id="JXTI01000026">
    <property type="protein sequence ID" value="KWX14663.1"/>
    <property type="molecule type" value="Genomic_DNA"/>
</dbReference>
<dbReference type="InterPro" id="IPR000719">
    <property type="entry name" value="Prot_kinase_dom"/>
</dbReference>
<dbReference type="InterPro" id="IPR011009">
    <property type="entry name" value="Kinase-like_dom_sf"/>
</dbReference>
<dbReference type="PANTHER" id="PTHR43671">
    <property type="entry name" value="SERINE/THREONINE-PROTEIN KINASE NEK"/>
    <property type="match status" value="1"/>
</dbReference>
<dbReference type="AlphaFoldDB" id="A0A132NX79"/>
<evidence type="ECO:0000256" key="2">
    <source>
        <dbReference type="ARBA" id="ARBA00022679"/>
    </source>
</evidence>